<keyword evidence="1" id="KW-0812">Transmembrane</keyword>
<dbReference type="eggNOG" id="ENOG502S9RD">
    <property type="taxonomic scope" value="Eukaryota"/>
</dbReference>
<dbReference type="EMBL" id="AAZO01007228">
    <property type="status" value="NOT_ANNOTATED_CDS"/>
    <property type="molecule type" value="Genomic_DNA"/>
</dbReference>
<evidence type="ECO:0000313" key="2">
    <source>
        <dbReference type="EMBL" id="EEB19837.1"/>
    </source>
</evidence>
<dbReference type="InParanoid" id="E0W2I1"/>
<dbReference type="OMA" id="TYCKNIN"/>
<protein>
    <submittedName>
        <fullName evidence="2 3">Uncharacterized protein</fullName>
    </submittedName>
</protein>
<dbReference type="OrthoDB" id="10071013at2759"/>
<accession>E0W2I1</accession>
<dbReference type="EMBL" id="DS235878">
    <property type="protein sequence ID" value="EEB19837.1"/>
    <property type="molecule type" value="Genomic_DNA"/>
</dbReference>
<dbReference type="AlphaFoldDB" id="E0W2I1"/>
<reference evidence="2" key="2">
    <citation type="submission" date="2007-04" db="EMBL/GenBank/DDBJ databases">
        <title>The genome of the human body louse.</title>
        <authorList>
            <consortium name="The Human Body Louse Genome Consortium"/>
            <person name="Kirkness E."/>
            <person name="Walenz B."/>
            <person name="Hass B."/>
            <person name="Bruggner R."/>
            <person name="Strausberg R."/>
        </authorList>
    </citation>
    <scope>NUCLEOTIDE SEQUENCE</scope>
    <source>
        <strain evidence="2">USDA</strain>
    </source>
</reference>
<dbReference type="CTD" id="8232811"/>
<reference evidence="3" key="3">
    <citation type="submission" date="2020-05" db="UniProtKB">
        <authorList>
            <consortium name="EnsemblMetazoa"/>
        </authorList>
    </citation>
    <scope>IDENTIFICATION</scope>
    <source>
        <strain evidence="3">USDA</strain>
    </source>
</reference>
<dbReference type="Proteomes" id="UP000009046">
    <property type="component" value="Unassembled WGS sequence"/>
</dbReference>
<dbReference type="GeneID" id="8232811"/>
<dbReference type="HOGENOM" id="CLU_763636_0_0_1"/>
<organism>
    <name type="scientific">Pediculus humanus subsp. corporis</name>
    <name type="common">Body louse</name>
    <dbReference type="NCBI Taxonomy" id="121224"/>
    <lineage>
        <taxon>Eukaryota</taxon>
        <taxon>Metazoa</taxon>
        <taxon>Ecdysozoa</taxon>
        <taxon>Arthropoda</taxon>
        <taxon>Hexapoda</taxon>
        <taxon>Insecta</taxon>
        <taxon>Pterygota</taxon>
        <taxon>Neoptera</taxon>
        <taxon>Paraneoptera</taxon>
        <taxon>Psocodea</taxon>
        <taxon>Troctomorpha</taxon>
        <taxon>Phthiraptera</taxon>
        <taxon>Anoplura</taxon>
        <taxon>Pediculidae</taxon>
        <taxon>Pediculus</taxon>
    </lineage>
</organism>
<sequence>MFLHILNFKIYSFASFTNSSDEIKSIFDSNYSNEKNNSSNDDIKKENFFEGGLIKENNVKKHSAFMEYLKYDQKDGHALPELKSIPLKSENYKSDVKPKLHKYVDNFAEQLTISKKLNDSGSNLFLGVPEVFHTNGTSSIKPRKGVDFNQAVSLNEITSDIADYNFFSSNSSNIYITEKNCSVLSNYQNTTCYCCKSAETFSSFQKFLLNCKLCNITNENLNNSDCLNTYCKNINGSKKTKVYEDKPKILKLNTNKTVTEQEINKTKIFESNHLKEINTTKVSENLNKSLIFKPDITKVPHDNDIINGLVSNSKKEILLPIAASILLLPLIGILLFFLWRKTKEYWDKRYYKRMDFLIDGMYND</sequence>
<dbReference type="STRING" id="121224.E0W2I1"/>
<evidence type="ECO:0000313" key="3">
    <source>
        <dbReference type="EnsemblMetazoa" id="PHUM593140-PA"/>
    </source>
</evidence>
<keyword evidence="4" id="KW-1185">Reference proteome</keyword>
<dbReference type="KEGG" id="phu:Phum_PHUM593140"/>
<proteinExistence type="predicted"/>
<dbReference type="RefSeq" id="XP_002432575.1">
    <property type="nucleotide sequence ID" value="XM_002432530.1"/>
</dbReference>
<evidence type="ECO:0000313" key="4">
    <source>
        <dbReference type="Proteomes" id="UP000009046"/>
    </source>
</evidence>
<name>E0W2I1_PEDHC</name>
<gene>
    <name evidence="3" type="primary">8232811</name>
    <name evidence="2" type="ORF">Phum_PHUM593140</name>
</gene>
<reference evidence="2" key="1">
    <citation type="submission" date="2007-04" db="EMBL/GenBank/DDBJ databases">
        <title>Annotation of Pediculus humanus corporis strain USDA.</title>
        <authorList>
            <person name="Kirkness E."/>
            <person name="Hannick L."/>
            <person name="Hass B."/>
            <person name="Bruggner R."/>
            <person name="Lawson D."/>
            <person name="Bidwell S."/>
            <person name="Joardar V."/>
            <person name="Caler E."/>
            <person name="Walenz B."/>
            <person name="Inman J."/>
            <person name="Schobel S."/>
            <person name="Galinsky K."/>
            <person name="Amedeo P."/>
            <person name="Strausberg R."/>
        </authorList>
    </citation>
    <scope>NUCLEOTIDE SEQUENCE</scope>
    <source>
        <strain evidence="2">USDA</strain>
    </source>
</reference>
<dbReference type="EnsemblMetazoa" id="PHUM593140-RA">
    <property type="protein sequence ID" value="PHUM593140-PA"/>
    <property type="gene ID" value="PHUM593140"/>
</dbReference>
<feature type="transmembrane region" description="Helical" evidence="1">
    <location>
        <begin position="317"/>
        <end position="339"/>
    </location>
</feature>
<keyword evidence="1" id="KW-0472">Membrane</keyword>
<evidence type="ECO:0000256" key="1">
    <source>
        <dbReference type="SAM" id="Phobius"/>
    </source>
</evidence>
<keyword evidence="1" id="KW-1133">Transmembrane helix</keyword>
<dbReference type="VEuPathDB" id="VectorBase:PHUM593140"/>